<dbReference type="eggNOG" id="COG1534">
    <property type="taxonomic scope" value="Bacteria"/>
</dbReference>
<dbReference type="InterPro" id="IPR051925">
    <property type="entry name" value="RNA-binding_domain"/>
</dbReference>
<dbReference type="PROSITE" id="PS51295">
    <property type="entry name" value="CRM"/>
    <property type="match status" value="1"/>
</dbReference>
<evidence type="ECO:0000256" key="1">
    <source>
        <dbReference type="ARBA" id="ARBA00022884"/>
    </source>
</evidence>
<dbReference type="PANTHER" id="PTHR40065">
    <property type="entry name" value="RNA-BINDING PROTEIN YHBY"/>
    <property type="match status" value="1"/>
</dbReference>
<dbReference type="Pfam" id="PF01985">
    <property type="entry name" value="CRS1_YhbY"/>
    <property type="match status" value="1"/>
</dbReference>
<dbReference type="Proteomes" id="UP000001661">
    <property type="component" value="Chromosome"/>
</dbReference>
<protein>
    <recommendedName>
        <fullName evidence="3">CRM domain-containing protein</fullName>
    </recommendedName>
</protein>
<evidence type="ECO:0000313" key="4">
    <source>
        <dbReference type="EMBL" id="ADL12115.1"/>
    </source>
</evidence>
<name>D9QV56_ACEAZ</name>
<evidence type="ECO:0000313" key="5">
    <source>
        <dbReference type="Proteomes" id="UP000001661"/>
    </source>
</evidence>
<dbReference type="InterPro" id="IPR001890">
    <property type="entry name" value="RNA-binding_CRM"/>
</dbReference>
<dbReference type="EMBL" id="CP002105">
    <property type="protein sequence ID" value="ADL12115.1"/>
    <property type="molecule type" value="Genomic_DNA"/>
</dbReference>
<evidence type="ECO:0000259" key="3">
    <source>
        <dbReference type="PROSITE" id="PS51295"/>
    </source>
</evidence>
<reference evidence="4 5" key="1">
    <citation type="journal article" date="2010" name="Stand. Genomic Sci.">
        <title>Complete genome sequence of Acetohalobium arabaticum type strain (Z-7288).</title>
        <authorList>
            <person name="Sikorski J."/>
            <person name="Lapidus A."/>
            <person name="Chertkov O."/>
            <person name="Lucas S."/>
            <person name="Copeland A."/>
            <person name="Glavina Del Rio T."/>
            <person name="Nolan M."/>
            <person name="Tice H."/>
            <person name="Cheng J.F."/>
            <person name="Han C."/>
            <person name="Brambilla E."/>
            <person name="Pitluck S."/>
            <person name="Liolios K."/>
            <person name="Ivanova N."/>
            <person name="Mavromatis K."/>
            <person name="Mikhailova N."/>
            <person name="Pati A."/>
            <person name="Bruce D."/>
            <person name="Detter C."/>
            <person name="Tapia R."/>
            <person name="Goodwin L."/>
            <person name="Chen A."/>
            <person name="Palaniappan K."/>
            <person name="Land M."/>
            <person name="Hauser L."/>
            <person name="Chang Y.J."/>
            <person name="Jeffries C.D."/>
            <person name="Rohde M."/>
            <person name="Goker M."/>
            <person name="Spring S."/>
            <person name="Woyke T."/>
            <person name="Bristow J."/>
            <person name="Eisen J.A."/>
            <person name="Markowitz V."/>
            <person name="Hugenholtz P."/>
            <person name="Kyrpides N.C."/>
            <person name="Klenk H.P."/>
        </authorList>
    </citation>
    <scope>NUCLEOTIDE SEQUENCE [LARGE SCALE GENOMIC DNA]</scope>
    <source>
        <strain evidence="5">ATCC 49924 / DSM 5501 / Z-7288</strain>
    </source>
</reference>
<dbReference type="AlphaFoldDB" id="D9QV56"/>
<organism evidence="4 5">
    <name type="scientific">Acetohalobium arabaticum (strain ATCC 49924 / DSM 5501 / Z-7288)</name>
    <dbReference type="NCBI Taxonomy" id="574087"/>
    <lineage>
        <taxon>Bacteria</taxon>
        <taxon>Bacillati</taxon>
        <taxon>Bacillota</taxon>
        <taxon>Clostridia</taxon>
        <taxon>Halanaerobiales</taxon>
        <taxon>Halobacteroidaceae</taxon>
        <taxon>Acetohalobium</taxon>
    </lineage>
</organism>
<dbReference type="RefSeq" id="WP_013277561.1">
    <property type="nucleotide sequence ID" value="NC_014378.1"/>
</dbReference>
<accession>D9QV56</accession>
<dbReference type="HOGENOM" id="CLU_095994_1_2_9"/>
<feature type="domain" description="CRM" evidence="3">
    <location>
        <begin position="1"/>
        <end position="96"/>
    </location>
</feature>
<dbReference type="InterPro" id="IPR017924">
    <property type="entry name" value="RNA-binding_YhbY"/>
</dbReference>
<dbReference type="InterPro" id="IPR035920">
    <property type="entry name" value="YhbY-like_sf"/>
</dbReference>
<dbReference type="KEGG" id="aar:Acear_0572"/>
<keyword evidence="1 2" id="KW-0694">RNA-binding</keyword>
<dbReference type="Gene3D" id="3.30.110.60">
    <property type="entry name" value="YhbY-like"/>
    <property type="match status" value="1"/>
</dbReference>
<dbReference type="OrthoDB" id="9797519at2"/>
<dbReference type="GO" id="GO:0003723">
    <property type="term" value="F:RNA binding"/>
    <property type="evidence" value="ECO:0007669"/>
    <property type="project" value="UniProtKB-UniRule"/>
</dbReference>
<proteinExistence type="predicted"/>
<keyword evidence="5" id="KW-1185">Reference proteome</keyword>
<dbReference type="NCBIfam" id="TIGR00253">
    <property type="entry name" value="RNA_bind_YhbY"/>
    <property type="match status" value="1"/>
</dbReference>
<dbReference type="SMART" id="SM01103">
    <property type="entry name" value="CRS1_YhbY"/>
    <property type="match status" value="1"/>
</dbReference>
<dbReference type="STRING" id="574087.Acear_0572"/>
<gene>
    <name evidence="4" type="ordered locus">Acear_0572</name>
</gene>
<evidence type="ECO:0000256" key="2">
    <source>
        <dbReference type="PROSITE-ProRule" id="PRU00626"/>
    </source>
</evidence>
<dbReference type="SUPFAM" id="SSF75471">
    <property type="entry name" value="YhbY-like"/>
    <property type="match status" value="1"/>
</dbReference>
<sequence>MLTGKQRSYLRKQGNQLNPVVQIGKKGITPDLLKQVEEVLEAKELIKIRALNNSLYTAREMAEELAEECNAEIVQVIGNVCLIYRQSEEDPYYNLPG</sequence>
<dbReference type="PANTHER" id="PTHR40065:SF3">
    <property type="entry name" value="RNA-BINDING PROTEIN YHBY"/>
    <property type="match status" value="1"/>
</dbReference>